<feature type="compositionally biased region" description="Basic and acidic residues" evidence="1">
    <location>
        <begin position="963"/>
        <end position="973"/>
    </location>
</feature>
<feature type="compositionally biased region" description="Gly residues" evidence="1">
    <location>
        <begin position="1138"/>
        <end position="1150"/>
    </location>
</feature>
<dbReference type="OrthoDB" id="5215300at2759"/>
<dbReference type="AlphaFoldDB" id="A0A7C8MDC6"/>
<feature type="compositionally biased region" description="Pro residues" evidence="1">
    <location>
        <begin position="1025"/>
        <end position="1055"/>
    </location>
</feature>
<evidence type="ECO:0000256" key="1">
    <source>
        <dbReference type="SAM" id="MobiDB-lite"/>
    </source>
</evidence>
<sequence length="1164" mass="133442">MPSPMSAANHDTPDLRSDYIADRTIEVLYEIVRRAQSAHPRSSRALFDAYQDILAERNLQPRDDSVVQDFLVRLHEDSTRKDESLVERFKRTLADQRIFVEFDPEGEGIERTSNVDTAPLNGGPSTQNALERKPERRGSLDSFFDGSADKVAGTDAGQELPVRSEHASRGALAGAVDRRQEQRRSRSDTDAQLHVHGELPIRNRVNGHGNHRATSEQQPPNHRRNGSVSSRGSLQIQKNGQVGALQHASYDADDSEHTAQTHNFDLDNIRIPGVNAPIPGSDHEATRELDYEHTPEHVQHFAPEPYRPTDTQLIDNAETLEQRRLHSLARACIQTWRDRRLDHAERRQGMENVAYAFDRRVSLKIIIDHWQNKLRMVKSGQETERFFGRLETRAQKARDLFLLTKAFTHWARSAEDGVQRTAVAKRHLLRSRVFNGWRDITAVNEMKIQHFVLGKFLRKWRERLVGLQIRSIDAVGLHEDNLRSKYWKLWLLRYRSDDALHRQDMQLKSRVFHKWHTIVSQLKTRENLVVDDRCRAVLAKLINGWKQKAATLQGLEARAGDFRRTSLLSSAFRTVRKQAQLAPLLAQSQAKANQHIAGTALQTWRHNARLSRQATNLDRMRILQNAWTTWNDRLRIKFLEAQINDRVQVDALRRWTLASRVKVFQRVHDRSLKESTFLTWVTKTNSRHNTLESAERRFAEFKRTQLLRIHLKKIEDATVQRKADAFAAASIYENKMKARVFERLLEKHNHFQQLKEWAGNAHYYVCTKRALKIWNEATQHARRNRRREAYTQVRRMVKMHLVRRAFATWRQKANELAEQQRQANDMLENRVVRTSISLLAQWHDRTAALREKEDQAAQQYNSKLIVQSLTHWTQRMESLHTMDTQAVALRQESTEIVASSCFKKLGWKLWNMQRQEETALALQQRNFEKRVRAMIRFWLEQAVERLANRPVSPTPSSRHRGGAHRDEDHDHAGDGPGGDGDPGPADSPDFDSPGDETRRLEHWTAFDEGALGLSNLDLSLTVSPPRQPPTRLPRPQPPAPPPPRSALRRPPPPAIPEEALDLNDDDDDAGAFWTSTPMPPPTTHKPGYLKTPSKRSVMRSKRPELPASPEKRVVGLERGLERGVMSAPPGVGARRDGGGGVGAGVGGRHGGVTSFERRLREGVL</sequence>
<dbReference type="InterPro" id="IPR013665">
    <property type="entry name" value="Sfi1_dom"/>
</dbReference>
<feature type="region of interest" description="Disordered" evidence="1">
    <location>
        <begin position="1018"/>
        <end position="1164"/>
    </location>
</feature>
<evidence type="ECO:0000259" key="2">
    <source>
        <dbReference type="Pfam" id="PF08457"/>
    </source>
</evidence>
<feature type="region of interest" description="Disordered" evidence="1">
    <location>
        <begin position="104"/>
        <end position="243"/>
    </location>
</feature>
<name>A0A7C8MDC6_9PLEO</name>
<accession>A0A7C8MDC6</accession>
<feature type="compositionally biased region" description="Polar residues" evidence="1">
    <location>
        <begin position="215"/>
        <end position="240"/>
    </location>
</feature>
<feature type="compositionally biased region" description="Basic and acidic residues" evidence="1">
    <location>
        <begin position="1101"/>
        <end position="1121"/>
    </location>
</feature>
<dbReference type="EMBL" id="JAADJZ010000004">
    <property type="protein sequence ID" value="KAF2875658.1"/>
    <property type="molecule type" value="Genomic_DNA"/>
</dbReference>
<feature type="region of interest" description="Disordered" evidence="1">
    <location>
        <begin position="949"/>
        <end position="996"/>
    </location>
</feature>
<feature type="compositionally biased region" description="Basic and acidic residues" evidence="1">
    <location>
        <begin position="130"/>
        <end position="139"/>
    </location>
</feature>
<reference evidence="3 4" key="1">
    <citation type="submission" date="2020-01" db="EMBL/GenBank/DDBJ databases">
        <authorList>
            <consortium name="DOE Joint Genome Institute"/>
            <person name="Haridas S."/>
            <person name="Albert R."/>
            <person name="Binder M."/>
            <person name="Bloem J."/>
            <person name="Labutti K."/>
            <person name="Salamov A."/>
            <person name="Andreopoulos B."/>
            <person name="Baker S.E."/>
            <person name="Barry K."/>
            <person name="Bills G."/>
            <person name="Bluhm B.H."/>
            <person name="Cannon C."/>
            <person name="Castanera R."/>
            <person name="Culley D.E."/>
            <person name="Daum C."/>
            <person name="Ezra D."/>
            <person name="Gonzalez J.B."/>
            <person name="Henrissat B."/>
            <person name="Kuo A."/>
            <person name="Liang C."/>
            <person name="Lipzen A."/>
            <person name="Lutzoni F."/>
            <person name="Magnuson J."/>
            <person name="Mondo S."/>
            <person name="Nolan M."/>
            <person name="Ohm R."/>
            <person name="Pangilinan J."/>
            <person name="Park H.-J.H."/>
            <person name="Ramirez L."/>
            <person name="Alfaro M."/>
            <person name="Sun H."/>
            <person name="Tritt A."/>
            <person name="Yoshinaga Y."/>
            <person name="Zwiers L.-H.L."/>
            <person name="Turgeon B.G."/>
            <person name="Goodwin S.B."/>
            <person name="Spatafora J.W."/>
            <person name="Crous P.W."/>
            <person name="Grigoriev I.V."/>
        </authorList>
    </citation>
    <scope>NUCLEOTIDE SEQUENCE [LARGE SCALE GENOMIC DNA]</scope>
    <source>
        <strain evidence="3 4">CBS 611.86</strain>
    </source>
</reference>
<feature type="compositionally biased region" description="Basic and acidic residues" evidence="1">
    <location>
        <begin position="1155"/>
        <end position="1164"/>
    </location>
</feature>
<protein>
    <submittedName>
        <fullName evidence="3">Sfi1 spindle body protein-domain-containing protein</fullName>
    </submittedName>
</protein>
<dbReference type="Pfam" id="PF08457">
    <property type="entry name" value="Sfi1"/>
    <property type="match status" value="1"/>
</dbReference>
<dbReference type="Proteomes" id="UP000481861">
    <property type="component" value="Unassembled WGS sequence"/>
</dbReference>
<feature type="compositionally biased region" description="Acidic residues" evidence="1">
    <location>
        <begin position="1058"/>
        <end position="1069"/>
    </location>
</feature>
<proteinExistence type="predicted"/>
<organism evidence="3 4">
    <name type="scientific">Massariosphaeria phaeospora</name>
    <dbReference type="NCBI Taxonomy" id="100035"/>
    <lineage>
        <taxon>Eukaryota</taxon>
        <taxon>Fungi</taxon>
        <taxon>Dikarya</taxon>
        <taxon>Ascomycota</taxon>
        <taxon>Pezizomycotina</taxon>
        <taxon>Dothideomycetes</taxon>
        <taxon>Pleosporomycetidae</taxon>
        <taxon>Pleosporales</taxon>
        <taxon>Pleosporales incertae sedis</taxon>
        <taxon>Massariosphaeria</taxon>
    </lineage>
</organism>
<gene>
    <name evidence="3" type="ORF">BDV95DRAFT_537302</name>
</gene>
<comment type="caution">
    <text evidence="3">The sequence shown here is derived from an EMBL/GenBank/DDBJ whole genome shotgun (WGS) entry which is preliminary data.</text>
</comment>
<feature type="compositionally biased region" description="Basic and acidic residues" evidence="1">
    <location>
        <begin position="176"/>
        <end position="201"/>
    </location>
</feature>
<keyword evidence="4" id="KW-1185">Reference proteome</keyword>
<feature type="domain" description="Sfi1 spindle body" evidence="2">
    <location>
        <begin position="380"/>
        <end position="942"/>
    </location>
</feature>
<evidence type="ECO:0000313" key="3">
    <source>
        <dbReference type="EMBL" id="KAF2875658.1"/>
    </source>
</evidence>
<evidence type="ECO:0000313" key="4">
    <source>
        <dbReference type="Proteomes" id="UP000481861"/>
    </source>
</evidence>